<comment type="caution">
    <text evidence="4">The sequence shown here is derived from an EMBL/GenBank/DDBJ whole genome shotgun (WGS) entry which is preliminary data.</text>
</comment>
<sequence length="197" mass="21319">MPRVSEEYRAARRREIADAALRAVRRKGFQAASMADIIAESGMSAGAIYGYYAGKGEIVHEVATRIVGGRLEDVERLAAADPMPPPADVVRVLASGMLEELGETGVLVQMWGEAVTDPTLQGLASAVLSQLRDAYVRYLSAWHQREHGLAPEDADALGADQAPLFLAASQAFVVQSALLDDFDAEAYLDRVTRHLPR</sequence>
<organism evidence="4 5">
    <name type="scientific">Cellulosimicrobium arenosum</name>
    <dbReference type="NCBI Taxonomy" id="2708133"/>
    <lineage>
        <taxon>Bacteria</taxon>
        <taxon>Bacillati</taxon>
        <taxon>Actinomycetota</taxon>
        <taxon>Actinomycetes</taxon>
        <taxon>Micrococcales</taxon>
        <taxon>Promicromonosporaceae</taxon>
        <taxon>Cellulosimicrobium</taxon>
    </lineage>
</organism>
<dbReference type="InterPro" id="IPR009057">
    <property type="entry name" value="Homeodomain-like_sf"/>
</dbReference>
<evidence type="ECO:0000259" key="3">
    <source>
        <dbReference type="PROSITE" id="PS50977"/>
    </source>
</evidence>
<dbReference type="SUPFAM" id="SSF48498">
    <property type="entry name" value="Tetracyclin repressor-like, C-terminal domain"/>
    <property type="match status" value="1"/>
</dbReference>
<keyword evidence="5" id="KW-1185">Reference proteome</keyword>
<dbReference type="GO" id="GO:0000976">
    <property type="term" value="F:transcription cis-regulatory region binding"/>
    <property type="evidence" value="ECO:0007669"/>
    <property type="project" value="TreeGrafter"/>
</dbReference>
<dbReference type="InterPro" id="IPR036271">
    <property type="entry name" value="Tet_transcr_reg_TetR-rel_C_sf"/>
</dbReference>
<dbReference type="InterPro" id="IPR001647">
    <property type="entry name" value="HTH_TetR"/>
</dbReference>
<dbReference type="PANTHER" id="PTHR30055">
    <property type="entry name" value="HTH-TYPE TRANSCRIPTIONAL REGULATOR RUTR"/>
    <property type="match status" value="1"/>
</dbReference>
<dbReference type="PROSITE" id="PS50977">
    <property type="entry name" value="HTH_TETR_2"/>
    <property type="match status" value="1"/>
</dbReference>
<dbReference type="InterPro" id="IPR050109">
    <property type="entry name" value="HTH-type_TetR-like_transc_reg"/>
</dbReference>
<dbReference type="Proteomes" id="UP000610846">
    <property type="component" value="Unassembled WGS sequence"/>
</dbReference>
<feature type="domain" description="HTH tetR-type" evidence="3">
    <location>
        <begin position="10"/>
        <end position="70"/>
    </location>
</feature>
<dbReference type="Gene3D" id="1.10.357.10">
    <property type="entry name" value="Tetracycline Repressor, domain 2"/>
    <property type="match status" value="1"/>
</dbReference>
<dbReference type="GO" id="GO:0003700">
    <property type="term" value="F:DNA-binding transcription factor activity"/>
    <property type="evidence" value="ECO:0007669"/>
    <property type="project" value="TreeGrafter"/>
</dbReference>
<evidence type="ECO:0000313" key="4">
    <source>
        <dbReference type="EMBL" id="MBD8080315.1"/>
    </source>
</evidence>
<reference evidence="4" key="2">
    <citation type="submission" date="2020-09" db="EMBL/GenBank/DDBJ databases">
        <authorList>
            <person name="Yu Y."/>
        </authorList>
    </citation>
    <scope>NUCLEOTIDE SEQUENCE</scope>
    <source>
        <strain evidence="4">KCTC 49039</strain>
    </source>
</reference>
<dbReference type="Pfam" id="PF00440">
    <property type="entry name" value="TetR_N"/>
    <property type="match status" value="1"/>
</dbReference>
<dbReference type="AlphaFoldDB" id="A0A927PGN9"/>
<evidence type="ECO:0000313" key="5">
    <source>
        <dbReference type="Proteomes" id="UP000610846"/>
    </source>
</evidence>
<dbReference type="SUPFAM" id="SSF46689">
    <property type="entry name" value="Homeodomain-like"/>
    <property type="match status" value="1"/>
</dbReference>
<gene>
    <name evidence="4" type="ORF">IF651_14760</name>
</gene>
<reference evidence="4" key="1">
    <citation type="journal article" date="2018" name="Curr. Microbiol.">
        <title>Cellulosimicrobium arenosum sp. nov., Isolated from Marine Sediment Sand.</title>
        <authorList>
            <person name="Oh M."/>
            <person name="Kim J.H."/>
            <person name="Yoon J.H."/>
            <person name="Schumann P."/>
            <person name="Kim W."/>
        </authorList>
    </citation>
    <scope>NUCLEOTIDE SEQUENCE</scope>
    <source>
        <strain evidence="4">KCTC 49039</strain>
    </source>
</reference>
<dbReference type="PANTHER" id="PTHR30055:SF226">
    <property type="entry name" value="HTH-TYPE TRANSCRIPTIONAL REGULATOR PKSA"/>
    <property type="match status" value="1"/>
</dbReference>
<evidence type="ECO:0000256" key="1">
    <source>
        <dbReference type="ARBA" id="ARBA00023125"/>
    </source>
</evidence>
<protein>
    <submittedName>
        <fullName evidence="4">TetR/AcrR family transcriptional regulator</fullName>
    </submittedName>
</protein>
<keyword evidence="1 2" id="KW-0238">DNA-binding</keyword>
<name>A0A927PGN9_9MICO</name>
<proteinExistence type="predicted"/>
<feature type="DNA-binding region" description="H-T-H motif" evidence="2">
    <location>
        <begin position="33"/>
        <end position="52"/>
    </location>
</feature>
<evidence type="ECO:0000256" key="2">
    <source>
        <dbReference type="PROSITE-ProRule" id="PRU00335"/>
    </source>
</evidence>
<dbReference type="EMBL" id="JACYHB010000014">
    <property type="protein sequence ID" value="MBD8080315.1"/>
    <property type="molecule type" value="Genomic_DNA"/>
</dbReference>
<dbReference type="PRINTS" id="PR00455">
    <property type="entry name" value="HTHTETR"/>
</dbReference>
<dbReference type="RefSeq" id="WP_191829900.1">
    <property type="nucleotide sequence ID" value="NZ_JACYHB010000014.1"/>
</dbReference>
<accession>A0A927PGN9</accession>